<name>A0A916T1L3_9ACTN</name>
<dbReference type="AlphaFoldDB" id="A0A916T1L3"/>
<sequence>MRIGAAGLSVAQARRIALAAQGFTDPRPASPTRRHLQRVLGRIQLIQMDSVSVAVRAHYMPLYSRLGAYDRSLLDKGAWMPTSTSPRLLVEYWAHEAALIPVADWSLFGWRREDYADGRWWKASVIEETHPGLRAAIHSAIAELGPSTSGVLEKHLGHVPAAERGTWWDRSAVKRMCEAMFASGELAATRDTGFARHYCEPADVIDAPTLTEKISRPEAMVELMRRSVRALGIGIEADLRDYYRLPVADARAALAELVASGEVEQVAVAGWKQPAYLDASARMPRRVEGDTLLSPFDSLIFFRPRVQRLFDFDYRIEIYVPEHKRVHGYYVFPFLMDGELVARVDLKADRAAGVLRVQSAHAEANVGAGADEVPARLAASLHDFAGWLDLDDVLVADRGDLAPALRRALA</sequence>
<dbReference type="InterPro" id="IPR009351">
    <property type="entry name" value="AlkZ-like"/>
</dbReference>
<dbReference type="Proteomes" id="UP000621454">
    <property type="component" value="Unassembled WGS sequence"/>
</dbReference>
<comment type="caution">
    <text evidence="1">The sequence shown here is derived from an EMBL/GenBank/DDBJ whole genome shotgun (WGS) entry which is preliminary data.</text>
</comment>
<reference evidence="1" key="1">
    <citation type="journal article" date="2014" name="Int. J. Syst. Evol. Microbiol.">
        <title>Complete genome sequence of Corynebacterium casei LMG S-19264T (=DSM 44701T), isolated from a smear-ripened cheese.</title>
        <authorList>
            <consortium name="US DOE Joint Genome Institute (JGI-PGF)"/>
            <person name="Walter F."/>
            <person name="Albersmeier A."/>
            <person name="Kalinowski J."/>
            <person name="Ruckert C."/>
        </authorList>
    </citation>
    <scope>NUCLEOTIDE SEQUENCE</scope>
    <source>
        <strain evidence="1">CGMCC 1.12827</strain>
    </source>
</reference>
<accession>A0A916T1L3</accession>
<dbReference type="PANTHER" id="PTHR30528">
    <property type="entry name" value="CYTOPLASMIC PROTEIN"/>
    <property type="match status" value="1"/>
</dbReference>
<dbReference type="PANTHER" id="PTHR30528:SF0">
    <property type="entry name" value="CYTOPLASMIC PROTEIN"/>
    <property type="match status" value="1"/>
</dbReference>
<organism evidence="1 2">
    <name type="scientific">Gordonia jinhuaensis</name>
    <dbReference type="NCBI Taxonomy" id="1517702"/>
    <lineage>
        <taxon>Bacteria</taxon>
        <taxon>Bacillati</taxon>
        <taxon>Actinomycetota</taxon>
        <taxon>Actinomycetes</taxon>
        <taxon>Mycobacteriales</taxon>
        <taxon>Gordoniaceae</taxon>
        <taxon>Gordonia</taxon>
    </lineage>
</organism>
<reference evidence="1" key="2">
    <citation type="submission" date="2020-09" db="EMBL/GenBank/DDBJ databases">
        <authorList>
            <person name="Sun Q."/>
            <person name="Zhou Y."/>
        </authorList>
    </citation>
    <scope>NUCLEOTIDE SEQUENCE</scope>
    <source>
        <strain evidence="1">CGMCC 1.12827</strain>
    </source>
</reference>
<dbReference type="EMBL" id="BMGC01000006">
    <property type="protein sequence ID" value="GGB26261.1"/>
    <property type="molecule type" value="Genomic_DNA"/>
</dbReference>
<protein>
    <recommendedName>
        <fullName evidence="3">Winged helix-turn-helix domain-containing protein</fullName>
    </recommendedName>
</protein>
<evidence type="ECO:0008006" key="3">
    <source>
        <dbReference type="Google" id="ProtNLM"/>
    </source>
</evidence>
<evidence type="ECO:0000313" key="1">
    <source>
        <dbReference type="EMBL" id="GGB26261.1"/>
    </source>
</evidence>
<dbReference type="RefSeq" id="WP_188585769.1">
    <property type="nucleotide sequence ID" value="NZ_BMGC01000006.1"/>
</dbReference>
<dbReference type="Pfam" id="PF06224">
    <property type="entry name" value="AlkZ-like"/>
    <property type="match status" value="1"/>
</dbReference>
<gene>
    <name evidence="1" type="ORF">GCM10011489_13030</name>
</gene>
<evidence type="ECO:0000313" key="2">
    <source>
        <dbReference type="Proteomes" id="UP000621454"/>
    </source>
</evidence>
<proteinExistence type="predicted"/>
<keyword evidence="2" id="KW-1185">Reference proteome</keyword>